<sequence>MEWTDGLLSATIRNYVYLNTTKYSKKDSDPEPKSKISDSANVFKLDSSDTADTDYYIFEEMEKDIKIAESQDFDWQWIILDGPVDTLWVENLNSVLDDTRTLCLANSERIALTNKIRVIFEVDSLSQASPATVGRCAMVYMDPVDLGWEPYVKSWLLKISKIMNKSEVDCLEFMIKNSITDGLRFIKKHQKFQPFPVQDITIVTTLCRILDAFFEFMDKNGGLGQREDSKDISAEETSSQCSKVSVKFKDIEKRAENTWYLEKNPVKVRKTIQKLFVFAFTWAFGGALKREDEHEDDVILYSSSESDSPARVTYDFDNLIRELFENNSQLGNLKQNISILLSETNKTATGSLDKITKKPAVKTDESSFKNNNKGIIISSINFNISTTAAKAKEMILKKLIVAFIDDLNIPESDMYGAQPPLELIRQLLDLGGIYDTEKIAWKNIQDLSVVAACVSPVGRRTISPRLLRHFSILVLPHLPQSALHTIFQLLLGLLQADKFVINSKEMAALFFVHEATRVFHDRLIEQTEKGLFYQFLSKEIENYFQVVLYI</sequence>
<dbReference type="Proteomes" id="UP000299084">
    <property type="component" value="Unassembled WGS sequence"/>
</dbReference>
<dbReference type="InterPro" id="IPR041466">
    <property type="entry name" value="Dynein_AAA5_ext"/>
</dbReference>
<dbReference type="GO" id="GO:0045505">
    <property type="term" value="F:dynein intermediate chain binding"/>
    <property type="evidence" value="ECO:0007669"/>
    <property type="project" value="InterPro"/>
</dbReference>
<dbReference type="PANTHER" id="PTHR22878">
    <property type="entry name" value="DYNEIN HEAVY CHAIN 6, AXONEMAL-LIKE-RELATED"/>
    <property type="match status" value="1"/>
</dbReference>
<feature type="domain" description="Dynein heavy chain AAA 5 extension" evidence="1">
    <location>
        <begin position="254"/>
        <end position="314"/>
    </location>
</feature>
<proteinExistence type="predicted"/>
<dbReference type="Pfam" id="PF12775">
    <property type="entry name" value="AAA_7"/>
    <property type="match status" value="1"/>
</dbReference>
<comment type="caution">
    <text evidence="2">The sequence shown here is derived from an EMBL/GenBank/DDBJ whole genome shotgun (WGS) entry which is preliminary data.</text>
</comment>
<dbReference type="Gene3D" id="3.40.50.300">
    <property type="entry name" value="P-loop containing nucleotide triphosphate hydrolases"/>
    <property type="match status" value="2"/>
</dbReference>
<dbReference type="EMBL" id="JWIN03000023">
    <property type="protein sequence ID" value="KAB1258580.1"/>
    <property type="molecule type" value="Genomic_DNA"/>
</dbReference>
<dbReference type="GO" id="GO:0051959">
    <property type="term" value="F:dynein light intermediate chain binding"/>
    <property type="evidence" value="ECO:0007669"/>
    <property type="project" value="InterPro"/>
</dbReference>
<protein>
    <submittedName>
        <fullName evidence="2">Dynein heavy chain 14</fullName>
    </submittedName>
</protein>
<dbReference type="PANTHER" id="PTHR22878:SF64">
    <property type="entry name" value="DYNEIN AXONEMAL HEAVY CHAIN 14"/>
    <property type="match status" value="1"/>
</dbReference>
<reference evidence="2 3" key="1">
    <citation type="journal article" date="2019" name="Mol. Ecol. Resour.">
        <title>Improving Illumina assemblies with Hi-C and long reads: an example with the North African dromedary.</title>
        <authorList>
            <person name="Elbers J.P."/>
            <person name="Rogers M.F."/>
            <person name="Perelman P.L."/>
            <person name="Proskuryakova A.A."/>
            <person name="Serdyukova N.A."/>
            <person name="Johnson W.E."/>
            <person name="Horin P."/>
            <person name="Corander J."/>
            <person name="Murphy D."/>
            <person name="Burger P.A."/>
        </authorList>
    </citation>
    <scope>NUCLEOTIDE SEQUENCE [LARGE SCALE GENOMIC DNA]</scope>
    <source>
        <strain evidence="2">Drom800</strain>
        <tissue evidence="2">Blood</tissue>
    </source>
</reference>
<organism evidence="2 3">
    <name type="scientific">Camelus dromedarius</name>
    <name type="common">Dromedary</name>
    <name type="synonym">Arabian camel</name>
    <dbReference type="NCBI Taxonomy" id="9838"/>
    <lineage>
        <taxon>Eukaryota</taxon>
        <taxon>Metazoa</taxon>
        <taxon>Chordata</taxon>
        <taxon>Craniata</taxon>
        <taxon>Vertebrata</taxon>
        <taxon>Euteleostomi</taxon>
        <taxon>Mammalia</taxon>
        <taxon>Eutheria</taxon>
        <taxon>Laurasiatheria</taxon>
        <taxon>Artiodactyla</taxon>
        <taxon>Tylopoda</taxon>
        <taxon>Camelidae</taxon>
        <taxon>Camelus</taxon>
    </lineage>
</organism>
<keyword evidence="3" id="KW-1185">Reference proteome</keyword>
<dbReference type="Gene3D" id="1.20.920.30">
    <property type="match status" value="1"/>
</dbReference>
<gene>
    <name evidence="2" type="ORF">Cadr_000023219</name>
</gene>
<evidence type="ECO:0000259" key="1">
    <source>
        <dbReference type="Pfam" id="PF17852"/>
    </source>
</evidence>
<dbReference type="Pfam" id="PF17852">
    <property type="entry name" value="Dynein_AAA_lid"/>
    <property type="match status" value="1"/>
</dbReference>
<dbReference type="GO" id="GO:0030286">
    <property type="term" value="C:dynein complex"/>
    <property type="evidence" value="ECO:0007669"/>
    <property type="project" value="InterPro"/>
</dbReference>
<dbReference type="AlphaFoldDB" id="A0A5N4CII4"/>
<name>A0A5N4CII4_CAMDR</name>
<dbReference type="InterPro" id="IPR027417">
    <property type="entry name" value="P-loop_NTPase"/>
</dbReference>
<dbReference type="GO" id="GO:0007018">
    <property type="term" value="P:microtubule-based movement"/>
    <property type="evidence" value="ECO:0007669"/>
    <property type="project" value="InterPro"/>
</dbReference>
<dbReference type="InterPro" id="IPR026983">
    <property type="entry name" value="DHC"/>
</dbReference>
<evidence type="ECO:0000313" key="3">
    <source>
        <dbReference type="Proteomes" id="UP000299084"/>
    </source>
</evidence>
<evidence type="ECO:0000313" key="2">
    <source>
        <dbReference type="EMBL" id="KAB1258580.1"/>
    </source>
</evidence>
<accession>A0A5N4CII4</accession>